<organism evidence="9 10">
    <name type="scientific">Chaetomidium leptoderma</name>
    <dbReference type="NCBI Taxonomy" id="669021"/>
    <lineage>
        <taxon>Eukaryota</taxon>
        <taxon>Fungi</taxon>
        <taxon>Dikarya</taxon>
        <taxon>Ascomycota</taxon>
        <taxon>Pezizomycotina</taxon>
        <taxon>Sordariomycetes</taxon>
        <taxon>Sordariomycetidae</taxon>
        <taxon>Sordariales</taxon>
        <taxon>Chaetomiaceae</taxon>
        <taxon>Chaetomidium</taxon>
    </lineage>
</organism>
<feature type="domain" description="Protein kinase" evidence="8">
    <location>
        <begin position="69"/>
        <end position="301"/>
    </location>
</feature>
<keyword evidence="2" id="KW-0723">Serine/threonine-protein kinase</keyword>
<dbReference type="Pfam" id="PF00069">
    <property type="entry name" value="Pkinase"/>
    <property type="match status" value="1"/>
</dbReference>
<reference evidence="9" key="1">
    <citation type="journal article" date="2023" name="Mol. Phylogenet. Evol.">
        <title>Genome-scale phylogeny and comparative genomics of the fungal order Sordariales.</title>
        <authorList>
            <person name="Hensen N."/>
            <person name="Bonometti L."/>
            <person name="Westerberg I."/>
            <person name="Brannstrom I.O."/>
            <person name="Guillou S."/>
            <person name="Cros-Aarteil S."/>
            <person name="Calhoun S."/>
            <person name="Haridas S."/>
            <person name="Kuo A."/>
            <person name="Mondo S."/>
            <person name="Pangilinan J."/>
            <person name="Riley R."/>
            <person name="LaButti K."/>
            <person name="Andreopoulos B."/>
            <person name="Lipzen A."/>
            <person name="Chen C."/>
            <person name="Yan M."/>
            <person name="Daum C."/>
            <person name="Ng V."/>
            <person name="Clum A."/>
            <person name="Steindorff A."/>
            <person name="Ohm R.A."/>
            <person name="Martin F."/>
            <person name="Silar P."/>
            <person name="Natvig D.O."/>
            <person name="Lalanne C."/>
            <person name="Gautier V."/>
            <person name="Ament-Velasquez S.L."/>
            <person name="Kruys A."/>
            <person name="Hutchinson M.I."/>
            <person name="Powell A.J."/>
            <person name="Barry K."/>
            <person name="Miller A.N."/>
            <person name="Grigoriev I.V."/>
            <person name="Debuchy R."/>
            <person name="Gladieux P."/>
            <person name="Hiltunen Thoren M."/>
            <person name="Johannesson H."/>
        </authorList>
    </citation>
    <scope>NUCLEOTIDE SEQUENCE</scope>
    <source>
        <strain evidence="9">CBS 538.74</strain>
    </source>
</reference>
<keyword evidence="10" id="KW-1185">Reference proteome</keyword>
<protein>
    <submittedName>
        <fullName evidence="9">Kinase-like domain-containing protein</fullName>
    </submittedName>
</protein>
<dbReference type="GO" id="GO:0005524">
    <property type="term" value="F:ATP binding"/>
    <property type="evidence" value="ECO:0007669"/>
    <property type="project" value="UniProtKB-KW"/>
</dbReference>
<dbReference type="PANTHER" id="PTHR11584:SF369">
    <property type="entry name" value="MITOGEN-ACTIVATED PROTEIN KINASE KINASE KINASE 19-RELATED"/>
    <property type="match status" value="1"/>
</dbReference>
<feature type="region of interest" description="Disordered" evidence="7">
    <location>
        <begin position="1"/>
        <end position="36"/>
    </location>
</feature>
<keyword evidence="3" id="KW-0808">Transferase</keyword>
<evidence type="ECO:0000256" key="2">
    <source>
        <dbReference type="ARBA" id="ARBA00022527"/>
    </source>
</evidence>
<dbReference type="PANTHER" id="PTHR11584">
    <property type="entry name" value="SERINE/THREONINE PROTEIN KINASE"/>
    <property type="match status" value="1"/>
</dbReference>
<evidence type="ECO:0000256" key="3">
    <source>
        <dbReference type="ARBA" id="ARBA00022679"/>
    </source>
</evidence>
<dbReference type="InterPro" id="IPR000719">
    <property type="entry name" value="Prot_kinase_dom"/>
</dbReference>
<keyword evidence="5 9" id="KW-0418">Kinase</keyword>
<dbReference type="SUPFAM" id="SSF56112">
    <property type="entry name" value="Protein kinase-like (PK-like)"/>
    <property type="match status" value="1"/>
</dbReference>
<dbReference type="Proteomes" id="UP001302745">
    <property type="component" value="Unassembled WGS sequence"/>
</dbReference>
<name>A0AAN6ZWF4_9PEZI</name>
<dbReference type="Gene3D" id="1.10.510.10">
    <property type="entry name" value="Transferase(Phosphotransferase) domain 1"/>
    <property type="match status" value="1"/>
</dbReference>
<keyword evidence="6" id="KW-0067">ATP-binding</keyword>
<gene>
    <name evidence="9" type="ORF">C8A00DRAFT_42766</name>
</gene>
<accession>A0AAN6ZWF4</accession>
<sequence length="301" mass="34002">MVPRMQALWADQAARDAAEPDDKDSQAEAKIRARKQRLIDTVSDSTDISSEKKPPAFDQGATVAKYVTFYLVTAEDELFFGQLFKPKKEISLEEYNAALKHVPDSEIYPEVPPDTALTIAPTDLDDTSAFIKRSGLNCYESMKGTNFVPKGVLEETLIMEQLISQTLQHPNMIRYLGCRVRRGRITSVFLERLEHTLMQYIFHEPAGFASLDKTKFVEALESAVAYLHSLGLAHNDINPYNIMVMEDGTPVLIDFGSCQPFGGRLQSLGSPGWYEELFFTSQAKHDAFALKKLREWLERPE</sequence>
<dbReference type="GO" id="GO:0004674">
    <property type="term" value="F:protein serine/threonine kinase activity"/>
    <property type="evidence" value="ECO:0007669"/>
    <property type="project" value="UniProtKB-KW"/>
</dbReference>
<evidence type="ECO:0000256" key="1">
    <source>
        <dbReference type="ARBA" id="ARBA00006529"/>
    </source>
</evidence>
<proteinExistence type="inferred from homology"/>
<comment type="similarity">
    <text evidence="1">Belongs to the protein kinase superfamily. STE Ser/Thr protein kinase family. MAP kinase kinase kinase subfamily.</text>
</comment>
<evidence type="ECO:0000256" key="6">
    <source>
        <dbReference type="ARBA" id="ARBA00022840"/>
    </source>
</evidence>
<feature type="compositionally biased region" description="Basic and acidic residues" evidence="7">
    <location>
        <begin position="13"/>
        <end position="31"/>
    </location>
</feature>
<comment type="caution">
    <text evidence="9">The sequence shown here is derived from an EMBL/GenBank/DDBJ whole genome shotgun (WGS) entry which is preliminary data.</text>
</comment>
<evidence type="ECO:0000259" key="8">
    <source>
        <dbReference type="PROSITE" id="PS50011"/>
    </source>
</evidence>
<dbReference type="EMBL" id="MU856911">
    <property type="protein sequence ID" value="KAK4154475.1"/>
    <property type="molecule type" value="Genomic_DNA"/>
</dbReference>
<dbReference type="InterPro" id="IPR011009">
    <property type="entry name" value="Kinase-like_dom_sf"/>
</dbReference>
<dbReference type="AlphaFoldDB" id="A0AAN6ZWF4"/>
<evidence type="ECO:0000313" key="10">
    <source>
        <dbReference type="Proteomes" id="UP001302745"/>
    </source>
</evidence>
<reference evidence="9" key="2">
    <citation type="submission" date="2023-05" db="EMBL/GenBank/DDBJ databases">
        <authorList>
            <consortium name="Lawrence Berkeley National Laboratory"/>
            <person name="Steindorff A."/>
            <person name="Hensen N."/>
            <person name="Bonometti L."/>
            <person name="Westerberg I."/>
            <person name="Brannstrom I.O."/>
            <person name="Guillou S."/>
            <person name="Cros-Aarteil S."/>
            <person name="Calhoun S."/>
            <person name="Haridas S."/>
            <person name="Kuo A."/>
            <person name="Mondo S."/>
            <person name="Pangilinan J."/>
            <person name="Riley R."/>
            <person name="Labutti K."/>
            <person name="Andreopoulos B."/>
            <person name="Lipzen A."/>
            <person name="Chen C."/>
            <person name="Yanf M."/>
            <person name="Daum C."/>
            <person name="Ng V."/>
            <person name="Clum A."/>
            <person name="Ohm R."/>
            <person name="Martin F."/>
            <person name="Silar P."/>
            <person name="Natvig D."/>
            <person name="Lalanne C."/>
            <person name="Gautier V."/>
            <person name="Ament-Velasquez S.L."/>
            <person name="Kruys A."/>
            <person name="Hutchinson M.I."/>
            <person name="Powell A.J."/>
            <person name="Barry K."/>
            <person name="Miller A.N."/>
            <person name="Grigoriev I.V."/>
            <person name="Debuchy R."/>
            <person name="Gladieux P."/>
            <person name="Thoren M.H."/>
            <person name="Johannesson H."/>
        </authorList>
    </citation>
    <scope>NUCLEOTIDE SEQUENCE</scope>
    <source>
        <strain evidence="9">CBS 538.74</strain>
    </source>
</reference>
<evidence type="ECO:0000256" key="5">
    <source>
        <dbReference type="ARBA" id="ARBA00022777"/>
    </source>
</evidence>
<evidence type="ECO:0000256" key="4">
    <source>
        <dbReference type="ARBA" id="ARBA00022741"/>
    </source>
</evidence>
<dbReference type="PROSITE" id="PS50011">
    <property type="entry name" value="PROTEIN_KINASE_DOM"/>
    <property type="match status" value="1"/>
</dbReference>
<evidence type="ECO:0000256" key="7">
    <source>
        <dbReference type="SAM" id="MobiDB-lite"/>
    </source>
</evidence>
<dbReference type="SMART" id="SM00220">
    <property type="entry name" value="S_TKc"/>
    <property type="match status" value="1"/>
</dbReference>
<keyword evidence="4" id="KW-0547">Nucleotide-binding</keyword>
<evidence type="ECO:0000313" key="9">
    <source>
        <dbReference type="EMBL" id="KAK4154475.1"/>
    </source>
</evidence>